<feature type="compositionally biased region" description="Polar residues" evidence="1">
    <location>
        <begin position="361"/>
        <end position="370"/>
    </location>
</feature>
<gene>
    <name evidence="2" type="ORF">BDV28DRAFT_58407</name>
</gene>
<feature type="region of interest" description="Disordered" evidence="1">
    <location>
        <begin position="120"/>
        <end position="139"/>
    </location>
</feature>
<protein>
    <submittedName>
        <fullName evidence="2">Uncharacterized protein</fullName>
    </submittedName>
</protein>
<feature type="region of interest" description="Disordered" evidence="1">
    <location>
        <begin position="178"/>
        <end position="259"/>
    </location>
</feature>
<feature type="compositionally biased region" description="Basic and acidic residues" evidence="1">
    <location>
        <begin position="313"/>
        <end position="325"/>
    </location>
</feature>
<feature type="region of interest" description="Disordered" evidence="1">
    <location>
        <begin position="391"/>
        <end position="746"/>
    </location>
</feature>
<dbReference type="Proteomes" id="UP000327118">
    <property type="component" value="Unassembled WGS sequence"/>
</dbReference>
<feature type="compositionally biased region" description="Polar residues" evidence="1">
    <location>
        <begin position="546"/>
        <end position="563"/>
    </location>
</feature>
<evidence type="ECO:0000313" key="3">
    <source>
        <dbReference type="Proteomes" id="UP000327118"/>
    </source>
</evidence>
<feature type="compositionally biased region" description="Basic and acidic residues" evidence="1">
    <location>
        <begin position="123"/>
        <end position="139"/>
    </location>
</feature>
<feature type="compositionally biased region" description="Low complexity" evidence="1">
    <location>
        <begin position="351"/>
        <end position="360"/>
    </location>
</feature>
<feature type="compositionally biased region" description="Polar residues" evidence="1">
    <location>
        <begin position="459"/>
        <end position="468"/>
    </location>
</feature>
<feature type="compositionally biased region" description="Low complexity" evidence="1">
    <location>
        <begin position="201"/>
        <end position="215"/>
    </location>
</feature>
<feature type="compositionally biased region" description="Polar residues" evidence="1">
    <location>
        <begin position="104"/>
        <end position="114"/>
    </location>
</feature>
<feature type="compositionally biased region" description="Basic and acidic residues" evidence="1">
    <location>
        <begin position="184"/>
        <end position="193"/>
    </location>
</feature>
<reference evidence="3" key="1">
    <citation type="submission" date="2019-04" db="EMBL/GenBank/DDBJ databases">
        <title>Friends and foes A comparative genomics studyof 23 Aspergillus species from section Flavi.</title>
        <authorList>
            <consortium name="DOE Joint Genome Institute"/>
            <person name="Kjaerbolling I."/>
            <person name="Vesth T."/>
            <person name="Frisvad J.C."/>
            <person name="Nybo J.L."/>
            <person name="Theobald S."/>
            <person name="Kildgaard S."/>
            <person name="Isbrandt T."/>
            <person name="Kuo A."/>
            <person name="Sato A."/>
            <person name="Lyhne E.K."/>
            <person name="Kogle M.E."/>
            <person name="Wiebenga A."/>
            <person name="Kun R.S."/>
            <person name="Lubbers R.J."/>
            <person name="Makela M.R."/>
            <person name="Barry K."/>
            <person name="Chovatia M."/>
            <person name="Clum A."/>
            <person name="Daum C."/>
            <person name="Haridas S."/>
            <person name="He G."/>
            <person name="LaButti K."/>
            <person name="Lipzen A."/>
            <person name="Mondo S."/>
            <person name="Riley R."/>
            <person name="Salamov A."/>
            <person name="Simmons B.A."/>
            <person name="Magnuson J.K."/>
            <person name="Henrissat B."/>
            <person name="Mortensen U.H."/>
            <person name="Larsen T.O."/>
            <person name="Devries R.P."/>
            <person name="Grigoriev I.V."/>
            <person name="Machida M."/>
            <person name="Baker S.E."/>
            <person name="Andersen M.R."/>
        </authorList>
    </citation>
    <scope>NUCLEOTIDE SEQUENCE [LARGE SCALE GENOMIC DNA]</scope>
    <source>
        <strain evidence="3">CBS 553.77</strain>
    </source>
</reference>
<proteinExistence type="predicted"/>
<dbReference type="EMBL" id="ML739058">
    <property type="protein sequence ID" value="KAE8355160.1"/>
    <property type="molecule type" value="Genomic_DNA"/>
</dbReference>
<organism evidence="2 3">
    <name type="scientific">Aspergillus coremiiformis</name>
    <dbReference type="NCBI Taxonomy" id="138285"/>
    <lineage>
        <taxon>Eukaryota</taxon>
        <taxon>Fungi</taxon>
        <taxon>Dikarya</taxon>
        <taxon>Ascomycota</taxon>
        <taxon>Pezizomycotina</taxon>
        <taxon>Eurotiomycetes</taxon>
        <taxon>Eurotiomycetidae</taxon>
        <taxon>Eurotiales</taxon>
        <taxon>Aspergillaceae</taxon>
        <taxon>Aspergillus</taxon>
        <taxon>Aspergillus subgen. Circumdati</taxon>
    </lineage>
</organism>
<feature type="compositionally biased region" description="Basic and acidic residues" evidence="1">
    <location>
        <begin position="469"/>
        <end position="479"/>
    </location>
</feature>
<dbReference type="OrthoDB" id="5151921at2759"/>
<evidence type="ECO:0000256" key="1">
    <source>
        <dbReference type="SAM" id="MobiDB-lite"/>
    </source>
</evidence>
<accession>A0A5N6ZGA7</accession>
<evidence type="ECO:0000313" key="2">
    <source>
        <dbReference type="EMBL" id="KAE8355160.1"/>
    </source>
</evidence>
<name>A0A5N6ZGA7_9EURO</name>
<sequence>MNGVRNSQVNRFSLDIKRKQVPSVSACRALETTRTDMADDTDLEPSLVNQHLADLTQDLEKEVIAALLFNEADHEPSYRGPAVEASTGFAHTPSGQAFHEEGNQQEFPGNSASSAHELAPVKPYKDCPPRKPLLTKDKSPAMTPIQVVINDAPLLVPEYNSDPRDIGDRILSWTEQANNSPVHSFDDPADKKNSVQPPSPECTTTTPPSTRATPSMGKPYYSSVMETQPKPRDVQRSENNTTLLEPDHHQRGSSLQVRLEPMPSISSLGTLDADRDPQQPLGQVLASQANSSRVSFLSEGGDGQHQRLGGTVRPDHPTRTRDRPKSPWPGDEAEHASRRLSGAFRPLLSSRPRAPDAAAPQSTEHACSAKQTTAQKALSTMDRLRFVGNKIRRPSMGSESYDPKTSPPHRKALNKISGFFNRSNARAGHDRPDSRATGSHVPAATTQRQVQSMDRLYPISSQSTSPEISRPRSTIENHASEGQTPPPGSYFAPESFACLRDPQEPGAPVEDISGTAPMDFRHHRHSGSGRGTDRLTPQSPVYRPSGSPQLQQHQQLPTASPLISSPPRASPSSCDRPEERTYAQDLNIRSRSPKAFAPRPEERHIPSADISDPAYQLGTFRQNPRTSRIGDQERPWKLTIPGETEDDTPDDALTWRQETTEGVLQCGQLPTYEEDSRDHHHHHPPSQENPRDEKPPLTTITRPSTPPLPQSPDNTHPTRGEGRVLNLDAPVELPAPVDDDSSEEILMSSTAYPGQEWKPVGFLGWQQ</sequence>
<keyword evidence="3" id="KW-1185">Reference proteome</keyword>
<feature type="region of interest" description="Disordered" evidence="1">
    <location>
        <begin position="76"/>
        <end position="115"/>
    </location>
</feature>
<feature type="region of interest" description="Disordered" evidence="1">
    <location>
        <begin position="285"/>
        <end position="370"/>
    </location>
</feature>
<dbReference type="AlphaFoldDB" id="A0A5N6ZGA7"/>
<feature type="compositionally biased region" description="Polar residues" evidence="1">
    <location>
        <begin position="285"/>
        <end position="295"/>
    </location>
</feature>